<gene>
    <name evidence="1" type="ORF">GCM10023205_70120</name>
</gene>
<evidence type="ECO:0008006" key="3">
    <source>
        <dbReference type="Google" id="ProtNLM"/>
    </source>
</evidence>
<accession>A0ABP9I6P7</accession>
<dbReference type="SUPFAM" id="SSF54593">
    <property type="entry name" value="Glyoxalase/Bleomycin resistance protein/Dihydroxybiphenyl dioxygenase"/>
    <property type="match status" value="1"/>
</dbReference>
<dbReference type="RefSeq" id="WP_345679849.1">
    <property type="nucleotide sequence ID" value="NZ_BAABHS010000036.1"/>
</dbReference>
<reference evidence="2" key="1">
    <citation type="journal article" date="2019" name="Int. J. Syst. Evol. Microbiol.">
        <title>The Global Catalogue of Microorganisms (GCM) 10K type strain sequencing project: providing services to taxonomists for standard genome sequencing and annotation.</title>
        <authorList>
            <consortium name="The Broad Institute Genomics Platform"/>
            <consortium name="The Broad Institute Genome Sequencing Center for Infectious Disease"/>
            <person name="Wu L."/>
            <person name="Ma J."/>
        </authorList>
    </citation>
    <scope>NUCLEOTIDE SEQUENCE [LARGE SCALE GENOMIC DNA]</scope>
    <source>
        <strain evidence="2">JCM 17986</strain>
    </source>
</reference>
<name>A0ABP9I6P7_9ACTN</name>
<sequence>MDVLYPRLLTADFAADFGFYDAVIPPLTGGHLVKGAADGPYANWDLGNEALLVLYDRAALAAAIGTAGLPSTPPPAQDAAMLVFRVDDVPTAFALCRTHGATPVTEPASRPDWGPTLRTAHVRAPGGTLVELQSY</sequence>
<dbReference type="EMBL" id="BAABHS010000036">
    <property type="protein sequence ID" value="GAA4989021.1"/>
    <property type="molecule type" value="Genomic_DNA"/>
</dbReference>
<dbReference type="Gene3D" id="3.10.180.10">
    <property type="entry name" value="2,3-Dihydroxybiphenyl 1,2-Dioxygenase, domain 1"/>
    <property type="match status" value="1"/>
</dbReference>
<proteinExistence type="predicted"/>
<dbReference type="Proteomes" id="UP001500466">
    <property type="component" value="Unassembled WGS sequence"/>
</dbReference>
<organism evidence="1 2">
    <name type="scientific">Yinghuangia aomiensis</name>
    <dbReference type="NCBI Taxonomy" id="676205"/>
    <lineage>
        <taxon>Bacteria</taxon>
        <taxon>Bacillati</taxon>
        <taxon>Actinomycetota</taxon>
        <taxon>Actinomycetes</taxon>
        <taxon>Kitasatosporales</taxon>
        <taxon>Streptomycetaceae</taxon>
        <taxon>Yinghuangia</taxon>
    </lineage>
</organism>
<keyword evidence="2" id="KW-1185">Reference proteome</keyword>
<comment type="caution">
    <text evidence="1">The sequence shown here is derived from an EMBL/GenBank/DDBJ whole genome shotgun (WGS) entry which is preliminary data.</text>
</comment>
<protein>
    <recommendedName>
        <fullName evidence="3">Glyoxalase</fullName>
    </recommendedName>
</protein>
<dbReference type="InterPro" id="IPR029068">
    <property type="entry name" value="Glyas_Bleomycin-R_OHBP_Dase"/>
</dbReference>
<evidence type="ECO:0000313" key="1">
    <source>
        <dbReference type="EMBL" id="GAA4989021.1"/>
    </source>
</evidence>
<evidence type="ECO:0000313" key="2">
    <source>
        <dbReference type="Proteomes" id="UP001500466"/>
    </source>
</evidence>